<dbReference type="AlphaFoldDB" id="A0A5B6UTA9"/>
<keyword evidence="1" id="KW-0031">Aminopeptidase</keyword>
<gene>
    <name evidence="1" type="primary">metap1d</name>
    <name evidence="1" type="ORF">EPI10_027376</name>
</gene>
<evidence type="ECO:0000313" key="2">
    <source>
        <dbReference type="Proteomes" id="UP000325315"/>
    </source>
</evidence>
<dbReference type="OrthoDB" id="3209743at2759"/>
<dbReference type="GO" id="GO:0004177">
    <property type="term" value="F:aminopeptidase activity"/>
    <property type="evidence" value="ECO:0007669"/>
    <property type="project" value="UniProtKB-KW"/>
</dbReference>
<keyword evidence="2" id="KW-1185">Reference proteome</keyword>
<name>A0A5B6UTA9_9ROSI</name>
<sequence>MGFSVSVSHGHGLSSQLSSSSLHAQQLSSSSSKSTLFVGFPFTSYASTLHGKQCRSQPHLLVFSKRVSGLEEALRIRRFAIPLLTR</sequence>
<accession>A0A5B6UTA9</accession>
<keyword evidence="1" id="KW-0645">Protease</keyword>
<reference evidence="2" key="1">
    <citation type="journal article" date="2019" name="Plant Biotechnol. J.">
        <title>Genome sequencing of the Australian wild diploid species Gossypium australe highlights disease resistance and delayed gland morphogenesis.</title>
        <authorList>
            <person name="Cai Y."/>
            <person name="Cai X."/>
            <person name="Wang Q."/>
            <person name="Wang P."/>
            <person name="Zhang Y."/>
            <person name="Cai C."/>
            <person name="Xu Y."/>
            <person name="Wang K."/>
            <person name="Zhou Z."/>
            <person name="Wang C."/>
            <person name="Geng S."/>
            <person name="Li B."/>
            <person name="Dong Q."/>
            <person name="Hou Y."/>
            <person name="Wang H."/>
            <person name="Ai P."/>
            <person name="Liu Z."/>
            <person name="Yi F."/>
            <person name="Sun M."/>
            <person name="An G."/>
            <person name="Cheng J."/>
            <person name="Zhang Y."/>
            <person name="Shi Q."/>
            <person name="Xie Y."/>
            <person name="Shi X."/>
            <person name="Chang Y."/>
            <person name="Huang F."/>
            <person name="Chen Y."/>
            <person name="Hong S."/>
            <person name="Mi L."/>
            <person name="Sun Q."/>
            <person name="Zhang L."/>
            <person name="Zhou B."/>
            <person name="Peng R."/>
            <person name="Zhang X."/>
            <person name="Liu F."/>
        </authorList>
    </citation>
    <scope>NUCLEOTIDE SEQUENCE [LARGE SCALE GENOMIC DNA]</scope>
    <source>
        <strain evidence="2">cv. PA1801</strain>
    </source>
</reference>
<comment type="caution">
    <text evidence="1">The sequence shown here is derived from an EMBL/GenBank/DDBJ whole genome shotgun (WGS) entry which is preliminary data.</text>
</comment>
<protein>
    <submittedName>
        <fullName evidence="1">Methionine aminopeptidase 1B, chloroplastic</fullName>
    </submittedName>
</protein>
<evidence type="ECO:0000313" key="1">
    <source>
        <dbReference type="EMBL" id="KAA3460743.1"/>
    </source>
</evidence>
<dbReference type="Proteomes" id="UP000325315">
    <property type="component" value="Unassembled WGS sequence"/>
</dbReference>
<organism evidence="1 2">
    <name type="scientific">Gossypium australe</name>
    <dbReference type="NCBI Taxonomy" id="47621"/>
    <lineage>
        <taxon>Eukaryota</taxon>
        <taxon>Viridiplantae</taxon>
        <taxon>Streptophyta</taxon>
        <taxon>Embryophyta</taxon>
        <taxon>Tracheophyta</taxon>
        <taxon>Spermatophyta</taxon>
        <taxon>Magnoliopsida</taxon>
        <taxon>eudicotyledons</taxon>
        <taxon>Gunneridae</taxon>
        <taxon>Pentapetalae</taxon>
        <taxon>rosids</taxon>
        <taxon>malvids</taxon>
        <taxon>Malvales</taxon>
        <taxon>Malvaceae</taxon>
        <taxon>Malvoideae</taxon>
        <taxon>Gossypium</taxon>
    </lineage>
</organism>
<dbReference type="EMBL" id="SMMG02000009">
    <property type="protein sequence ID" value="KAA3460743.1"/>
    <property type="molecule type" value="Genomic_DNA"/>
</dbReference>
<proteinExistence type="predicted"/>
<keyword evidence="1" id="KW-0378">Hydrolase</keyword>